<dbReference type="AlphaFoldDB" id="A0A1G1WRW5"/>
<accession>A0A1G1WRW5</accession>
<dbReference type="InterPro" id="IPR038695">
    <property type="entry name" value="Saro_0823-like_sf"/>
</dbReference>
<organism evidence="1 2">
    <name type="scientific">Candidatus Woykebacteria bacterium RIFCSPHIGHO2_12_FULL_45_10</name>
    <dbReference type="NCBI Taxonomy" id="1802603"/>
    <lineage>
        <taxon>Bacteria</taxon>
        <taxon>Candidatus Woykeibacteriota</taxon>
    </lineage>
</organism>
<gene>
    <name evidence="1" type="ORF">A3F35_01670</name>
</gene>
<comment type="caution">
    <text evidence="1">The sequence shown here is derived from an EMBL/GenBank/DDBJ whole genome shotgun (WGS) entry which is preliminary data.</text>
</comment>
<dbReference type="STRING" id="1802603.A3F35_01670"/>
<evidence type="ECO:0000313" key="1">
    <source>
        <dbReference type="EMBL" id="OGY30414.1"/>
    </source>
</evidence>
<protein>
    <recommendedName>
        <fullName evidence="3">DUF192 domain-containing protein</fullName>
    </recommendedName>
</protein>
<reference evidence="1 2" key="1">
    <citation type="journal article" date="2016" name="Nat. Commun.">
        <title>Thousands of microbial genomes shed light on interconnected biogeochemical processes in an aquifer system.</title>
        <authorList>
            <person name="Anantharaman K."/>
            <person name="Brown C.T."/>
            <person name="Hug L.A."/>
            <person name="Sharon I."/>
            <person name="Castelle C.J."/>
            <person name="Probst A.J."/>
            <person name="Thomas B.C."/>
            <person name="Singh A."/>
            <person name="Wilkins M.J."/>
            <person name="Karaoz U."/>
            <person name="Brodie E.L."/>
            <person name="Williams K.H."/>
            <person name="Hubbard S.S."/>
            <person name="Banfield J.F."/>
        </authorList>
    </citation>
    <scope>NUCLEOTIDE SEQUENCE [LARGE SCALE GENOMIC DNA]</scope>
</reference>
<evidence type="ECO:0000313" key="2">
    <source>
        <dbReference type="Proteomes" id="UP000178068"/>
    </source>
</evidence>
<evidence type="ECO:0008006" key="3">
    <source>
        <dbReference type="Google" id="ProtNLM"/>
    </source>
</evidence>
<dbReference type="InterPro" id="IPR003795">
    <property type="entry name" value="DUF192"/>
</dbReference>
<name>A0A1G1WRW5_9BACT</name>
<sequence>MTTHSLTNVKVHSSLWQKTKGLIGEAEPESFGSGIALPAVNSIHTFFVGFPIDIVFLDKDNQVVKLAENLTQFRFSPIIFAAKTTLELKAGSIKKLKIKVGDGVNF</sequence>
<dbReference type="Gene3D" id="2.60.120.1140">
    <property type="entry name" value="Protein of unknown function DUF192"/>
    <property type="match status" value="1"/>
</dbReference>
<dbReference type="Pfam" id="PF02643">
    <property type="entry name" value="DUF192"/>
    <property type="match status" value="1"/>
</dbReference>
<dbReference type="Proteomes" id="UP000178068">
    <property type="component" value="Unassembled WGS sequence"/>
</dbReference>
<dbReference type="EMBL" id="MHCZ01000003">
    <property type="protein sequence ID" value="OGY30414.1"/>
    <property type="molecule type" value="Genomic_DNA"/>
</dbReference>
<proteinExistence type="predicted"/>